<dbReference type="GO" id="GO:0042351">
    <property type="term" value="P:'de novo' GDP-L-fucose biosynthetic process"/>
    <property type="evidence" value="ECO:0007669"/>
    <property type="project" value="TreeGrafter"/>
</dbReference>
<evidence type="ECO:0000313" key="6">
    <source>
        <dbReference type="EMBL" id="KAF2758232.1"/>
    </source>
</evidence>
<organism evidence="6 7">
    <name type="scientific">Pseudovirgaria hyperparasitica</name>
    <dbReference type="NCBI Taxonomy" id="470096"/>
    <lineage>
        <taxon>Eukaryota</taxon>
        <taxon>Fungi</taxon>
        <taxon>Dikarya</taxon>
        <taxon>Ascomycota</taxon>
        <taxon>Pezizomycotina</taxon>
        <taxon>Dothideomycetes</taxon>
        <taxon>Dothideomycetes incertae sedis</taxon>
        <taxon>Acrospermales</taxon>
        <taxon>Acrospermaceae</taxon>
        <taxon>Pseudovirgaria</taxon>
    </lineage>
</organism>
<keyword evidence="7" id="KW-1185">Reference proteome</keyword>
<evidence type="ECO:0000256" key="2">
    <source>
        <dbReference type="ARBA" id="ARBA00009263"/>
    </source>
</evidence>
<keyword evidence="4" id="KW-0456">Lyase</keyword>
<dbReference type="GeneID" id="54490105"/>
<feature type="domain" description="NAD(P)-binding" evidence="5">
    <location>
        <begin position="5"/>
        <end position="334"/>
    </location>
</feature>
<dbReference type="Pfam" id="PF16363">
    <property type="entry name" value="GDP_Man_Dehyd"/>
    <property type="match status" value="1"/>
</dbReference>
<dbReference type="GO" id="GO:0008446">
    <property type="term" value="F:GDP-mannose 4,6-dehydratase activity"/>
    <property type="evidence" value="ECO:0007669"/>
    <property type="project" value="UniProtKB-EC"/>
</dbReference>
<dbReference type="InterPro" id="IPR036291">
    <property type="entry name" value="NAD(P)-bd_dom_sf"/>
</dbReference>
<comment type="similarity">
    <text evidence="2">Belongs to the NAD(P)-dependent epimerase/dehydratase family. GDP-mannose 4,6-dehydratase subfamily.</text>
</comment>
<dbReference type="CDD" id="cd05260">
    <property type="entry name" value="GDP_MD_SDR_e"/>
    <property type="match status" value="1"/>
</dbReference>
<comment type="cofactor">
    <cofactor evidence="1">
        <name>NADP(+)</name>
        <dbReference type="ChEBI" id="CHEBI:58349"/>
    </cofactor>
</comment>
<sequence length="352" mass="39234">MKKAFITGITGQDGSYLAELLLEHGYEVHGLIRKSTALEGANLENIRHILGKLHLHGGDIMDCPCLIRILNVICPDEIYHLAAQSHVTLSFVMLDYTFQVNQQGTMNLLQSIVICGLEKRIRLYNATTSELFGGTSNETCVLNEGSPFRPQSPYAISKLSTYWLVQNFKKAHGAYAVNGILFNHESGRRGSRFVTKRIAREAARYAQGNAEFPLTLAGVHMSRDWGHARDYVRGIWLMLQQDTPEDLVLATGEGTTVKQFVEAAYDHVGVALRWEGCNDRMVAVDESNSKILVKINPDLRRAVEVECLLGDSSRARQKLGWKPEISLESMVAEMVDAEFLRLTKDAARATAP</sequence>
<protein>
    <recommendedName>
        <fullName evidence="3">GDP-mannose 4,6-dehydratase</fullName>
        <ecNumber evidence="3">4.2.1.47</ecNumber>
    </recommendedName>
</protein>
<dbReference type="OrthoDB" id="331544at2759"/>
<evidence type="ECO:0000313" key="7">
    <source>
        <dbReference type="Proteomes" id="UP000799437"/>
    </source>
</evidence>
<dbReference type="Proteomes" id="UP000799437">
    <property type="component" value="Unassembled WGS sequence"/>
</dbReference>
<name>A0A6A6W5S1_9PEZI</name>
<dbReference type="PANTHER" id="PTHR43715:SF1">
    <property type="entry name" value="GDP-MANNOSE 4,6 DEHYDRATASE"/>
    <property type="match status" value="1"/>
</dbReference>
<evidence type="ECO:0000256" key="1">
    <source>
        <dbReference type="ARBA" id="ARBA00001937"/>
    </source>
</evidence>
<dbReference type="EC" id="4.2.1.47" evidence="3"/>
<dbReference type="RefSeq" id="XP_033600683.1">
    <property type="nucleotide sequence ID" value="XM_033749051.1"/>
</dbReference>
<accession>A0A6A6W5S1</accession>
<dbReference type="InterPro" id="IPR006368">
    <property type="entry name" value="GDP_Man_deHydtase"/>
</dbReference>
<dbReference type="InterPro" id="IPR016040">
    <property type="entry name" value="NAD(P)-bd_dom"/>
</dbReference>
<dbReference type="PANTHER" id="PTHR43715">
    <property type="entry name" value="GDP-MANNOSE 4,6-DEHYDRATASE"/>
    <property type="match status" value="1"/>
</dbReference>
<dbReference type="FunFam" id="3.40.50.720:FF:000924">
    <property type="entry name" value="GDP-mannose 4,6 dehydratase"/>
    <property type="match status" value="1"/>
</dbReference>
<dbReference type="EMBL" id="ML996572">
    <property type="protein sequence ID" value="KAF2758232.1"/>
    <property type="molecule type" value="Genomic_DNA"/>
</dbReference>
<proteinExistence type="inferred from homology"/>
<dbReference type="SUPFAM" id="SSF51735">
    <property type="entry name" value="NAD(P)-binding Rossmann-fold domains"/>
    <property type="match status" value="1"/>
</dbReference>
<gene>
    <name evidence="6" type="ORF">EJ05DRAFT_531920</name>
</gene>
<evidence type="ECO:0000256" key="4">
    <source>
        <dbReference type="ARBA" id="ARBA00023239"/>
    </source>
</evidence>
<dbReference type="Gene3D" id="3.90.25.10">
    <property type="entry name" value="UDP-galactose 4-epimerase, domain 1"/>
    <property type="match status" value="1"/>
</dbReference>
<evidence type="ECO:0000259" key="5">
    <source>
        <dbReference type="Pfam" id="PF16363"/>
    </source>
</evidence>
<evidence type="ECO:0000256" key="3">
    <source>
        <dbReference type="ARBA" id="ARBA00011989"/>
    </source>
</evidence>
<reference evidence="6" key="1">
    <citation type="journal article" date="2020" name="Stud. Mycol.">
        <title>101 Dothideomycetes genomes: a test case for predicting lifestyles and emergence of pathogens.</title>
        <authorList>
            <person name="Haridas S."/>
            <person name="Albert R."/>
            <person name="Binder M."/>
            <person name="Bloem J."/>
            <person name="Labutti K."/>
            <person name="Salamov A."/>
            <person name="Andreopoulos B."/>
            <person name="Baker S."/>
            <person name="Barry K."/>
            <person name="Bills G."/>
            <person name="Bluhm B."/>
            <person name="Cannon C."/>
            <person name="Castanera R."/>
            <person name="Culley D."/>
            <person name="Daum C."/>
            <person name="Ezra D."/>
            <person name="Gonzalez J."/>
            <person name="Henrissat B."/>
            <person name="Kuo A."/>
            <person name="Liang C."/>
            <person name="Lipzen A."/>
            <person name="Lutzoni F."/>
            <person name="Magnuson J."/>
            <person name="Mondo S."/>
            <person name="Nolan M."/>
            <person name="Ohm R."/>
            <person name="Pangilinan J."/>
            <person name="Park H.-J."/>
            <person name="Ramirez L."/>
            <person name="Alfaro M."/>
            <person name="Sun H."/>
            <person name="Tritt A."/>
            <person name="Yoshinaga Y."/>
            <person name="Zwiers L.-H."/>
            <person name="Turgeon B."/>
            <person name="Goodwin S."/>
            <person name="Spatafora J."/>
            <person name="Crous P."/>
            <person name="Grigoriev I."/>
        </authorList>
    </citation>
    <scope>NUCLEOTIDE SEQUENCE</scope>
    <source>
        <strain evidence="6">CBS 121739</strain>
    </source>
</reference>
<dbReference type="AlphaFoldDB" id="A0A6A6W5S1"/>
<dbReference type="Gene3D" id="3.40.50.720">
    <property type="entry name" value="NAD(P)-binding Rossmann-like Domain"/>
    <property type="match status" value="1"/>
</dbReference>